<organism evidence="3 4">
    <name type="scientific">Labilithrix luteola</name>
    <dbReference type="NCBI Taxonomy" id="1391654"/>
    <lineage>
        <taxon>Bacteria</taxon>
        <taxon>Pseudomonadati</taxon>
        <taxon>Myxococcota</taxon>
        <taxon>Polyangia</taxon>
        <taxon>Polyangiales</taxon>
        <taxon>Labilitrichaceae</taxon>
        <taxon>Labilithrix</taxon>
    </lineage>
</organism>
<protein>
    <submittedName>
        <fullName evidence="3">D-aminoacylase</fullName>
    </submittedName>
</protein>
<keyword evidence="4" id="KW-1185">Reference proteome</keyword>
<dbReference type="InterPro" id="IPR011059">
    <property type="entry name" value="Metal-dep_hydrolase_composite"/>
</dbReference>
<proteinExistence type="predicted"/>
<accession>A0A0K1Q903</accession>
<dbReference type="PANTHER" id="PTHR11647">
    <property type="entry name" value="HYDRANTOINASE/DIHYDROPYRIMIDINASE FAMILY MEMBER"/>
    <property type="match status" value="1"/>
</dbReference>
<dbReference type="PANTHER" id="PTHR11647:SF1">
    <property type="entry name" value="COLLAPSIN RESPONSE MEDIATOR PROTEIN"/>
    <property type="match status" value="1"/>
</dbReference>
<reference evidence="3 4" key="1">
    <citation type="submission" date="2015-08" db="EMBL/GenBank/DDBJ databases">
        <authorList>
            <person name="Babu N.S."/>
            <person name="Beckwith C.J."/>
            <person name="Beseler K.G."/>
            <person name="Brison A."/>
            <person name="Carone J.V."/>
            <person name="Caskin T.P."/>
            <person name="Diamond M."/>
            <person name="Durham M.E."/>
            <person name="Foxe J.M."/>
            <person name="Go M."/>
            <person name="Henderson B.A."/>
            <person name="Jones I.B."/>
            <person name="McGettigan J.A."/>
            <person name="Micheletti S.J."/>
            <person name="Nasrallah M.E."/>
            <person name="Ortiz D."/>
            <person name="Piller C.R."/>
            <person name="Privatt S.R."/>
            <person name="Schneider S.L."/>
            <person name="Sharp S."/>
            <person name="Smith T.C."/>
            <person name="Stanton J.D."/>
            <person name="Ullery H.E."/>
            <person name="Wilson R.J."/>
            <person name="Serrano M.G."/>
            <person name="Buck G."/>
            <person name="Lee V."/>
            <person name="Wang Y."/>
            <person name="Carvalho R."/>
            <person name="Voegtly L."/>
            <person name="Shi R."/>
            <person name="Duckworth R."/>
            <person name="Johnson A."/>
            <person name="Loviza R."/>
            <person name="Walstead R."/>
            <person name="Shah Z."/>
            <person name="Kiflezghi M."/>
            <person name="Wade K."/>
            <person name="Ball S.L."/>
            <person name="Bradley K.W."/>
            <person name="Asai D.J."/>
            <person name="Bowman C.A."/>
            <person name="Russell D.A."/>
            <person name="Pope W.H."/>
            <person name="Jacobs-Sera D."/>
            <person name="Hendrix R.W."/>
            <person name="Hatfull G.F."/>
        </authorList>
    </citation>
    <scope>NUCLEOTIDE SEQUENCE [LARGE SCALE GENOMIC DNA]</scope>
    <source>
        <strain evidence="3 4">DSM 27648</strain>
    </source>
</reference>
<dbReference type="OrthoDB" id="9766983at2"/>
<dbReference type="AlphaFoldDB" id="A0A0K1Q903"/>
<dbReference type="InterPro" id="IPR006680">
    <property type="entry name" value="Amidohydro-rel"/>
</dbReference>
<dbReference type="SUPFAM" id="SSF51338">
    <property type="entry name" value="Composite domain of metallo-dependent hydrolases"/>
    <property type="match status" value="1"/>
</dbReference>
<dbReference type="GO" id="GO:0005829">
    <property type="term" value="C:cytosol"/>
    <property type="evidence" value="ECO:0007669"/>
    <property type="project" value="TreeGrafter"/>
</dbReference>
<evidence type="ECO:0000259" key="2">
    <source>
        <dbReference type="Pfam" id="PF01979"/>
    </source>
</evidence>
<dbReference type="RefSeq" id="WP_146653156.1">
    <property type="nucleotide sequence ID" value="NZ_CP012333.1"/>
</dbReference>
<dbReference type="EMBL" id="CP012333">
    <property type="protein sequence ID" value="AKV02204.1"/>
    <property type="molecule type" value="Genomic_DNA"/>
</dbReference>
<comment type="cofactor">
    <cofactor evidence="1">
        <name>Zn(2+)</name>
        <dbReference type="ChEBI" id="CHEBI:29105"/>
    </cofactor>
</comment>
<dbReference type="Gene3D" id="3.20.20.140">
    <property type="entry name" value="Metal-dependent hydrolases"/>
    <property type="match status" value="1"/>
</dbReference>
<dbReference type="Pfam" id="PF01979">
    <property type="entry name" value="Amidohydro_1"/>
    <property type="match status" value="1"/>
</dbReference>
<dbReference type="SUPFAM" id="SSF51556">
    <property type="entry name" value="Metallo-dependent hydrolases"/>
    <property type="match status" value="1"/>
</dbReference>
<evidence type="ECO:0000313" key="3">
    <source>
        <dbReference type="EMBL" id="AKV02204.1"/>
    </source>
</evidence>
<evidence type="ECO:0000313" key="4">
    <source>
        <dbReference type="Proteomes" id="UP000064967"/>
    </source>
</evidence>
<evidence type="ECO:0000256" key="1">
    <source>
        <dbReference type="ARBA" id="ARBA00001947"/>
    </source>
</evidence>
<dbReference type="GO" id="GO:0016812">
    <property type="term" value="F:hydrolase activity, acting on carbon-nitrogen (but not peptide) bonds, in cyclic amides"/>
    <property type="evidence" value="ECO:0007669"/>
    <property type="project" value="TreeGrafter"/>
</dbReference>
<dbReference type="KEGG" id="llu:AKJ09_08867"/>
<sequence length="584" mass="65341">MSAYVISGGTIFDGTGGRSFRGNVLVEGGKIRAISRSPLAHSTAEVIDATGKWVMPGFIDNHTHYDGEIIVSPSLSESVRHGVTSVILGGCSLSFVYSDVDDCCDMFTRVEAFPRDVLLPILEERKAWSTPAEWIAHLERQAIGPNFASFIGHSDIRSRVMGIDRALEKDVQPSEEEMARMVSMLEESLDAGMIGISMQHNPWDKMDGRHWSKLLPAAYATRRERNALTEVIRARGAHLQGVPNLVSRVAALWYMAQSASFFGYRKKLKSSMVAMMDLKGDPYIRGLISFIASIFNRVFGADFRMQAFPVPFRVYAQGMELVIFEEFPTGELARHLSRDLKKRNETLSDPAYREAFKKHYRNKLAPKVWQKDFGDAYVRKAPDASMIGKSFVEIAQERNQHPVDTFLDLVVEQDQAIEWETTIGNHDPSRYKDLYNDPNGIFGFADSGAHINSMAFYNFPLRVLRYVQASHEAGAPLMSYEKAVWRLTKENADFFNLDAGHLAVGKRADITVIDPSKLTDAVHEYHTAEFLPGVGRLVNRDDDVVDLVAINGKIAWRSGAFTAAFGQERFGEFLRGTNATVPPP</sequence>
<dbReference type="InterPro" id="IPR050378">
    <property type="entry name" value="Metallo-dep_Hydrolases_sf"/>
</dbReference>
<dbReference type="InterPro" id="IPR032466">
    <property type="entry name" value="Metal_Hydrolase"/>
</dbReference>
<dbReference type="Proteomes" id="UP000064967">
    <property type="component" value="Chromosome"/>
</dbReference>
<dbReference type="Gene3D" id="2.30.40.10">
    <property type="entry name" value="Urease, subunit C, domain 1"/>
    <property type="match status" value="1"/>
</dbReference>
<gene>
    <name evidence="3" type="ORF">AKJ09_08867</name>
</gene>
<name>A0A0K1Q903_9BACT</name>
<dbReference type="STRING" id="1391654.AKJ09_08867"/>
<feature type="domain" description="Amidohydrolase-related" evidence="2">
    <location>
        <begin position="468"/>
        <end position="554"/>
    </location>
</feature>